<gene>
    <name evidence="1" type="primary">maiA</name>
    <name evidence="1" type="ORF">NTH_04347</name>
</gene>
<evidence type="ECO:0000313" key="1">
    <source>
        <dbReference type="EMBL" id="UUP19832.1"/>
    </source>
</evidence>
<dbReference type="GO" id="GO:0050076">
    <property type="term" value="F:maleate isomerase activity"/>
    <property type="evidence" value="ECO:0007669"/>
    <property type="project" value="UniProtKB-EC"/>
</dbReference>
<dbReference type="EMBL" id="CP030942">
    <property type="protein sequence ID" value="UUP19832.1"/>
    <property type="molecule type" value="Genomic_DNA"/>
</dbReference>
<proteinExistence type="predicted"/>
<name>A0ABY5MQU0_9HYPH</name>
<sequence length="257" mass="26930">MSTERNARPKLGIILPDDPIASEMHRLDSWLAARGRDDVTALTLLSRIEGGHLEDILFKAGDAEVIGPVAGELAALGCDAIVWACTSGSFIGGLSWAQAQASALAVIAARPVTSTSLAFIAALNALQLDRVHLLGAYPEPVTQAFKACLASAGISVERWQALDSPDGPSSFRLSLVDEVDRFAGSLPARGDEPILIPDTAINSLDLVEDLERRTGRTVLTANQVSLWHGLSLLGVGTAISGAGRLLAGETRNTVSST</sequence>
<dbReference type="PANTHER" id="PTHR40267">
    <property type="entry name" value="BLR3294 PROTEIN"/>
    <property type="match status" value="1"/>
</dbReference>
<keyword evidence="2" id="KW-1185">Reference proteome</keyword>
<dbReference type="Gene3D" id="3.40.50.12500">
    <property type="match status" value="1"/>
</dbReference>
<dbReference type="EC" id="5.2.1.1" evidence="1"/>
<evidence type="ECO:0000313" key="2">
    <source>
        <dbReference type="Proteomes" id="UP001342418"/>
    </source>
</evidence>
<reference evidence="1 2" key="1">
    <citation type="submission" date="2018-07" db="EMBL/GenBank/DDBJ databases">
        <title>Genome sequence of Nitratireductor thuwali#1536.</title>
        <authorList>
            <person name="Michoud G."/>
            <person name="Merlino G."/>
            <person name="Sefrji F.O."/>
            <person name="Daffonchio D."/>
        </authorList>
    </citation>
    <scope>NUCLEOTIDE SEQUENCE [LARGE SCALE GENOMIC DNA]</scope>
    <source>
        <strain evidence="1 2">Nit1536</strain>
        <plasmid evidence="1 2">p1536_1</plasmid>
    </source>
</reference>
<dbReference type="Proteomes" id="UP001342418">
    <property type="component" value="Plasmid p1536_1"/>
</dbReference>
<dbReference type="InterPro" id="IPR026286">
    <property type="entry name" value="MaiA/AMDase"/>
</dbReference>
<organism evidence="1 2">
    <name type="scientific">Nitratireductor thuwali</name>
    <dbReference type="NCBI Taxonomy" id="2267699"/>
    <lineage>
        <taxon>Bacteria</taxon>
        <taxon>Pseudomonadati</taxon>
        <taxon>Pseudomonadota</taxon>
        <taxon>Alphaproteobacteria</taxon>
        <taxon>Hyphomicrobiales</taxon>
        <taxon>Phyllobacteriaceae</taxon>
        <taxon>Nitratireductor</taxon>
    </lineage>
</organism>
<keyword evidence="1" id="KW-0614">Plasmid</keyword>
<dbReference type="Pfam" id="PF17645">
    <property type="entry name" value="Amdase"/>
    <property type="match status" value="1"/>
</dbReference>
<geneLocation type="plasmid" evidence="1 2">
    <name>p1536_1</name>
</geneLocation>
<dbReference type="RefSeq" id="WP_338532030.1">
    <property type="nucleotide sequence ID" value="NZ_CP030942.1"/>
</dbReference>
<keyword evidence="1" id="KW-0413">Isomerase</keyword>
<dbReference type="PANTHER" id="PTHR40267:SF1">
    <property type="entry name" value="BLR3294 PROTEIN"/>
    <property type="match status" value="1"/>
</dbReference>
<accession>A0ABY5MQU0</accession>
<dbReference type="InterPro" id="IPR053714">
    <property type="entry name" value="Iso_Racemase_Enz_sf"/>
</dbReference>
<protein>
    <submittedName>
        <fullName evidence="1">Maleate isomerase</fullName>
        <ecNumber evidence="1">5.2.1.1</ecNumber>
    </submittedName>
</protein>